<accession>A0A9E2KUC4</accession>
<dbReference type="AlphaFoldDB" id="A0A9E2KUC4"/>
<organism evidence="2 3">
    <name type="scientific">Candidatus Lactobacillus pullistercoris</name>
    <dbReference type="NCBI Taxonomy" id="2838636"/>
    <lineage>
        <taxon>Bacteria</taxon>
        <taxon>Bacillati</taxon>
        <taxon>Bacillota</taxon>
        <taxon>Bacilli</taxon>
        <taxon>Lactobacillales</taxon>
        <taxon>Lactobacillaceae</taxon>
        <taxon>Lactobacillus</taxon>
    </lineage>
</organism>
<name>A0A9E2KUC4_9LACO</name>
<dbReference type="InterPro" id="IPR003491">
    <property type="entry name" value="REP-like_C"/>
</dbReference>
<reference evidence="2" key="2">
    <citation type="submission" date="2021-04" db="EMBL/GenBank/DDBJ databases">
        <authorList>
            <person name="Gilroy R."/>
        </authorList>
    </citation>
    <scope>NUCLEOTIDE SEQUENCE</scope>
    <source>
        <strain evidence="2">F6-686</strain>
    </source>
</reference>
<evidence type="ECO:0000313" key="2">
    <source>
        <dbReference type="EMBL" id="MBU3829272.1"/>
    </source>
</evidence>
<comment type="caution">
    <text evidence="2">The sequence shown here is derived from an EMBL/GenBank/DDBJ whole genome shotgun (WGS) entry which is preliminary data.</text>
</comment>
<keyword evidence="2" id="KW-0396">Initiation factor</keyword>
<dbReference type="Proteomes" id="UP000823844">
    <property type="component" value="Unassembled WGS sequence"/>
</dbReference>
<dbReference type="EMBL" id="JAHLFT010000124">
    <property type="protein sequence ID" value="MBU3829272.1"/>
    <property type="molecule type" value="Genomic_DNA"/>
</dbReference>
<keyword evidence="2" id="KW-0648">Protein biosynthesis</keyword>
<proteinExistence type="predicted"/>
<sequence length="384" mass="44741">MAINPYTSMLFKVDWLSLVIEPSNDLDEHKKPFKLLRYLGYNLSDFDRTSSGRFFLNSGLNLGNYLMVYYDDVSKDVSKNSSHLVVYVFTGQGSTDLAKKLNKKYKTDDWQLAWIKFFRHLKRIKARVTRIDAAVDDFYGALDMFKIEKKIRAKEMRSSRRRFNIIKQLDSAGDVKGFTIYVGQSRGKVSKNGNYYCRFYDKRAQYISKNAVLPKEVENLDSGGGTNHWVRAEIAFQKAKAQNFVNEVLNTGSFGIVYRAVMRDIVEFLVKPRKGNINKSRWKVCDWWEKFLDGVEKTNLSDPERDLDLGRLLHWIRVSVVGSIKLLEVLGKEKNFNVYNLISQCDNVEFSKKQERLLNDARAMSKEEIAFYLKQFKQGYKKDD</sequence>
<dbReference type="Pfam" id="PF02486">
    <property type="entry name" value="Rep_trans"/>
    <property type="match status" value="1"/>
</dbReference>
<evidence type="ECO:0000259" key="1">
    <source>
        <dbReference type="Pfam" id="PF02486"/>
    </source>
</evidence>
<dbReference type="GO" id="GO:0003743">
    <property type="term" value="F:translation initiation factor activity"/>
    <property type="evidence" value="ECO:0007669"/>
    <property type="project" value="UniProtKB-KW"/>
</dbReference>
<protein>
    <submittedName>
        <fullName evidence="2">Replication initiation factor domain-containing protein</fullName>
    </submittedName>
</protein>
<gene>
    <name evidence="2" type="ORF">H9806_09245</name>
</gene>
<evidence type="ECO:0000313" key="3">
    <source>
        <dbReference type="Proteomes" id="UP000823844"/>
    </source>
</evidence>
<reference evidence="2" key="1">
    <citation type="journal article" date="2021" name="PeerJ">
        <title>Extensive microbial diversity within the chicken gut microbiome revealed by metagenomics and culture.</title>
        <authorList>
            <person name="Gilroy R."/>
            <person name="Ravi A."/>
            <person name="Getino M."/>
            <person name="Pursley I."/>
            <person name="Horton D.L."/>
            <person name="Alikhan N.F."/>
            <person name="Baker D."/>
            <person name="Gharbi K."/>
            <person name="Hall N."/>
            <person name="Watson M."/>
            <person name="Adriaenssens E.M."/>
            <person name="Foster-Nyarko E."/>
            <person name="Jarju S."/>
            <person name="Secka A."/>
            <person name="Antonio M."/>
            <person name="Oren A."/>
            <person name="Chaudhuri R.R."/>
            <person name="La Ragione R."/>
            <person name="Hildebrand F."/>
            <person name="Pallen M.J."/>
        </authorList>
    </citation>
    <scope>NUCLEOTIDE SEQUENCE</scope>
    <source>
        <strain evidence="2">F6-686</strain>
    </source>
</reference>
<feature type="domain" description="Replication initiation protein-like C-terminal" evidence="1">
    <location>
        <begin position="127"/>
        <end position="334"/>
    </location>
</feature>